<dbReference type="EMBL" id="BSYO01000005">
    <property type="protein sequence ID" value="GMH04254.1"/>
    <property type="molecule type" value="Genomic_DNA"/>
</dbReference>
<dbReference type="Proteomes" id="UP001279734">
    <property type="component" value="Unassembled WGS sequence"/>
</dbReference>
<evidence type="ECO:0000313" key="2">
    <source>
        <dbReference type="EMBL" id="GMH04254.1"/>
    </source>
</evidence>
<organism evidence="2 3">
    <name type="scientific">Nepenthes gracilis</name>
    <name type="common">Slender pitcher plant</name>
    <dbReference type="NCBI Taxonomy" id="150966"/>
    <lineage>
        <taxon>Eukaryota</taxon>
        <taxon>Viridiplantae</taxon>
        <taxon>Streptophyta</taxon>
        <taxon>Embryophyta</taxon>
        <taxon>Tracheophyta</taxon>
        <taxon>Spermatophyta</taxon>
        <taxon>Magnoliopsida</taxon>
        <taxon>eudicotyledons</taxon>
        <taxon>Gunneridae</taxon>
        <taxon>Pentapetalae</taxon>
        <taxon>Caryophyllales</taxon>
        <taxon>Nepenthaceae</taxon>
        <taxon>Nepenthes</taxon>
    </lineage>
</organism>
<protein>
    <submittedName>
        <fullName evidence="2">Uncharacterized protein</fullName>
    </submittedName>
</protein>
<feature type="region of interest" description="Disordered" evidence="1">
    <location>
        <begin position="1"/>
        <end position="28"/>
    </location>
</feature>
<comment type="caution">
    <text evidence="2">The sequence shown here is derived from an EMBL/GenBank/DDBJ whole genome shotgun (WGS) entry which is preliminary data.</text>
</comment>
<sequence length="77" mass="8316">MGGRKRGTDGRQREGTGQPPQLGGDGGLAEWSVIRIRKSGLDGRKYQALDLGIETLAHENDDGRLKDPVNFPSRLSG</sequence>
<keyword evidence="3" id="KW-1185">Reference proteome</keyword>
<gene>
    <name evidence="2" type="ORF">Nepgr_006093</name>
</gene>
<name>A0AAD3S4R8_NEPGR</name>
<dbReference type="AlphaFoldDB" id="A0AAD3S4R8"/>
<accession>A0AAD3S4R8</accession>
<evidence type="ECO:0000313" key="3">
    <source>
        <dbReference type="Proteomes" id="UP001279734"/>
    </source>
</evidence>
<evidence type="ECO:0000256" key="1">
    <source>
        <dbReference type="SAM" id="MobiDB-lite"/>
    </source>
</evidence>
<reference evidence="2" key="1">
    <citation type="submission" date="2023-05" db="EMBL/GenBank/DDBJ databases">
        <title>Nepenthes gracilis genome sequencing.</title>
        <authorList>
            <person name="Fukushima K."/>
        </authorList>
    </citation>
    <scope>NUCLEOTIDE SEQUENCE</scope>
    <source>
        <strain evidence="2">SING2019-196</strain>
    </source>
</reference>
<proteinExistence type="predicted"/>
<feature type="compositionally biased region" description="Basic and acidic residues" evidence="1">
    <location>
        <begin position="1"/>
        <end position="14"/>
    </location>
</feature>